<reference evidence="3 4" key="1">
    <citation type="submission" date="2019-07" db="EMBL/GenBank/DDBJ databases">
        <title>Whole genome shotgun sequence of Swaminathania salitolerans NBRC 104436.</title>
        <authorList>
            <person name="Hosoyama A."/>
            <person name="Uohara A."/>
            <person name="Ohji S."/>
            <person name="Ichikawa N."/>
        </authorList>
    </citation>
    <scope>NUCLEOTIDE SEQUENCE [LARGE SCALE GENOMIC DNA]</scope>
    <source>
        <strain evidence="3 4">NBRC 104436</strain>
    </source>
</reference>
<evidence type="ECO:0000313" key="4">
    <source>
        <dbReference type="Proteomes" id="UP000321405"/>
    </source>
</evidence>
<dbReference type="Gene3D" id="2.40.160.180">
    <property type="entry name" value="Carbohydrate-selective porin OprB"/>
    <property type="match status" value="1"/>
</dbReference>
<keyword evidence="4" id="KW-1185">Reference proteome</keyword>
<protein>
    <submittedName>
        <fullName evidence="3">Uncharacterized protein</fullName>
    </submittedName>
</protein>
<dbReference type="EMBL" id="BJVC01000003">
    <property type="protein sequence ID" value="GEL02359.1"/>
    <property type="molecule type" value="Genomic_DNA"/>
</dbReference>
<evidence type="ECO:0000256" key="1">
    <source>
        <dbReference type="ARBA" id="ARBA00008769"/>
    </source>
</evidence>
<dbReference type="Pfam" id="PF04966">
    <property type="entry name" value="OprB"/>
    <property type="match status" value="1"/>
</dbReference>
<dbReference type="Proteomes" id="UP000321405">
    <property type="component" value="Unassembled WGS sequence"/>
</dbReference>
<evidence type="ECO:0000256" key="2">
    <source>
        <dbReference type="RuleBase" id="RU363072"/>
    </source>
</evidence>
<dbReference type="GO" id="GO:0015288">
    <property type="term" value="F:porin activity"/>
    <property type="evidence" value="ECO:0007669"/>
    <property type="project" value="InterPro"/>
</dbReference>
<dbReference type="PANTHER" id="PTHR37944">
    <property type="entry name" value="PORIN B"/>
    <property type="match status" value="1"/>
</dbReference>
<sequence length="459" mass="51445">MSTRQTLRVRSTRFCLGCAILGASLPLVSAPAMAQEENYSNLPSLAEQRTTVHPSHDCHDYDSLITRGSEAPIITTCDTLVPDQFGARDWLADRGLLFEGYYTFGEIYDVLGHQAQPQAYNGQSPNFSGNLWLNMTYDMARIGMNKGSQLTLSMNSWQSAYPGAGIRATALSQATILQTFFNGRVTAQYGYYGLLGQFYGLYLGTSTASSALGPLSIIPNQVGMSMYIPTPGIDIRMYAHDRRFYNHFGFARSQSPQGFGADSRANPSGVNFKVNGARPIYVDEIGFRQKPGKDKSMTWFRAGGIYNSSSYYNYRTNRYDRSNWAFYVVFDRQLLKTNAEIPYLGWYIDLKTDHAAREKNVFTDDYAATLYALGPFPSRKKDMLSIGFTYNKIGSAAQQRLQRLSPRKFDHSTTTSVAYAAHLRHGIYFVSTTSYTTQPVASRFHDDALTLQGRFTLSF</sequence>
<feature type="chain" id="PRO_5022272897" evidence="2">
    <location>
        <begin position="35"/>
        <end position="459"/>
    </location>
</feature>
<accession>A0A511BPU9</accession>
<dbReference type="InterPro" id="IPR007049">
    <property type="entry name" value="Carb-sel_porin_OprB"/>
</dbReference>
<comment type="caution">
    <text evidence="3">The sequence shown here is derived from an EMBL/GenBank/DDBJ whole genome shotgun (WGS) entry which is preliminary data.</text>
</comment>
<gene>
    <name evidence="3" type="ORF">SSA02_15220</name>
</gene>
<dbReference type="AlphaFoldDB" id="A0A511BPU9"/>
<dbReference type="PANTHER" id="PTHR37944:SF1">
    <property type="entry name" value="PORIN B"/>
    <property type="match status" value="1"/>
</dbReference>
<evidence type="ECO:0000313" key="3">
    <source>
        <dbReference type="EMBL" id="GEL02359.1"/>
    </source>
</evidence>
<comment type="similarity">
    <text evidence="1 2">Belongs to the OprB family.</text>
</comment>
<dbReference type="GO" id="GO:0008643">
    <property type="term" value="P:carbohydrate transport"/>
    <property type="evidence" value="ECO:0007669"/>
    <property type="project" value="InterPro"/>
</dbReference>
<feature type="signal peptide" evidence="2">
    <location>
        <begin position="1"/>
        <end position="34"/>
    </location>
</feature>
<dbReference type="InterPro" id="IPR038673">
    <property type="entry name" value="OprB_sf"/>
</dbReference>
<proteinExistence type="inferred from homology"/>
<keyword evidence="2" id="KW-0732">Signal</keyword>
<organism evidence="3 4">
    <name type="scientific">Swaminathania salitolerans</name>
    <dbReference type="NCBI Taxonomy" id="182838"/>
    <lineage>
        <taxon>Bacteria</taxon>
        <taxon>Pseudomonadati</taxon>
        <taxon>Pseudomonadota</taxon>
        <taxon>Alphaproteobacteria</taxon>
        <taxon>Acetobacterales</taxon>
        <taxon>Acetobacteraceae</taxon>
        <taxon>Swaminathania</taxon>
    </lineage>
</organism>
<name>A0A511BPU9_9PROT</name>
<dbReference type="InterPro" id="IPR052932">
    <property type="entry name" value="OprB_Porin"/>
</dbReference>
<dbReference type="RefSeq" id="WP_186807718.1">
    <property type="nucleotide sequence ID" value="NZ_BJVC01000003.1"/>
</dbReference>
<dbReference type="GO" id="GO:0016020">
    <property type="term" value="C:membrane"/>
    <property type="evidence" value="ECO:0007669"/>
    <property type="project" value="InterPro"/>
</dbReference>